<dbReference type="EMBL" id="CP011125">
    <property type="protein sequence ID" value="AKF03472.1"/>
    <property type="molecule type" value="Genomic_DNA"/>
</dbReference>
<name>A0A0F6YH04_9BACT</name>
<keyword evidence="1" id="KW-0472">Membrane</keyword>
<gene>
    <name evidence="2" type="ORF">DB32_000621</name>
</gene>
<feature type="transmembrane region" description="Helical" evidence="1">
    <location>
        <begin position="31"/>
        <end position="54"/>
    </location>
</feature>
<keyword evidence="1" id="KW-0812">Transmembrane</keyword>
<reference evidence="2 3" key="1">
    <citation type="submission" date="2015-03" db="EMBL/GenBank/DDBJ databases">
        <title>Genome assembly of Sandaracinus amylolyticus DSM 53668.</title>
        <authorList>
            <person name="Sharma G."/>
            <person name="Subramanian S."/>
        </authorList>
    </citation>
    <scope>NUCLEOTIDE SEQUENCE [LARGE SCALE GENOMIC DNA]</scope>
    <source>
        <strain evidence="2 3">DSM 53668</strain>
    </source>
</reference>
<dbReference type="AlphaFoldDB" id="A0A0F6YH04"/>
<dbReference type="KEGG" id="samy:DB32_000621"/>
<sequence length="139" mass="14695">MVVAEEHAMPNSRLQLSTAARPQFDRRNDRGLLAVLALTPGLLLTLAIATFVVAGASSEAGLVLLASHVITQFIVLLIYGALLVEDEGLDPLGRALFAITFLFGAPVALPVYYLLRVLIPAGPEARGWALAISPKVVPA</sequence>
<dbReference type="Proteomes" id="UP000034883">
    <property type="component" value="Chromosome"/>
</dbReference>
<feature type="transmembrane region" description="Helical" evidence="1">
    <location>
        <begin position="96"/>
        <end position="115"/>
    </location>
</feature>
<evidence type="ECO:0000313" key="2">
    <source>
        <dbReference type="EMBL" id="AKF03472.1"/>
    </source>
</evidence>
<feature type="transmembrane region" description="Helical" evidence="1">
    <location>
        <begin position="60"/>
        <end position="84"/>
    </location>
</feature>
<evidence type="ECO:0000256" key="1">
    <source>
        <dbReference type="SAM" id="Phobius"/>
    </source>
</evidence>
<keyword evidence="3" id="KW-1185">Reference proteome</keyword>
<proteinExistence type="predicted"/>
<organism evidence="2 3">
    <name type="scientific">Sandaracinus amylolyticus</name>
    <dbReference type="NCBI Taxonomy" id="927083"/>
    <lineage>
        <taxon>Bacteria</taxon>
        <taxon>Pseudomonadati</taxon>
        <taxon>Myxococcota</taxon>
        <taxon>Polyangia</taxon>
        <taxon>Polyangiales</taxon>
        <taxon>Sandaracinaceae</taxon>
        <taxon>Sandaracinus</taxon>
    </lineage>
</organism>
<protein>
    <submittedName>
        <fullName evidence="2">Uncharacterized protein</fullName>
    </submittedName>
</protein>
<accession>A0A0F6YH04</accession>
<keyword evidence="1" id="KW-1133">Transmembrane helix</keyword>
<evidence type="ECO:0000313" key="3">
    <source>
        <dbReference type="Proteomes" id="UP000034883"/>
    </source>
</evidence>